<feature type="transmembrane region" description="Helical" evidence="1">
    <location>
        <begin position="75"/>
        <end position="95"/>
    </location>
</feature>
<comment type="caution">
    <text evidence="2">The sequence shown here is derived from an EMBL/GenBank/DDBJ whole genome shotgun (WGS) entry which is preliminary data.</text>
</comment>
<keyword evidence="1" id="KW-1133">Transmembrane helix</keyword>
<dbReference type="Pfam" id="PF12679">
    <property type="entry name" value="ABC2_membrane_2"/>
    <property type="match status" value="1"/>
</dbReference>
<reference evidence="2 3" key="1">
    <citation type="submission" date="2019-11" db="EMBL/GenBank/DDBJ databases">
        <authorList>
            <person name="Li J."/>
        </authorList>
    </citation>
    <scope>NUCLEOTIDE SEQUENCE [LARGE SCALE GENOMIC DNA]</scope>
    <source>
        <strain evidence="2 3">J4</strain>
    </source>
</reference>
<name>A0A6G1X9A9_9BACI</name>
<keyword evidence="3" id="KW-1185">Reference proteome</keyword>
<dbReference type="OrthoDB" id="4187110at2"/>
<dbReference type="Proteomes" id="UP000480185">
    <property type="component" value="Unassembled WGS sequence"/>
</dbReference>
<feature type="transmembrane region" description="Helical" evidence="1">
    <location>
        <begin position="229"/>
        <end position="251"/>
    </location>
</feature>
<evidence type="ECO:0000313" key="2">
    <source>
        <dbReference type="EMBL" id="MRG87519.1"/>
    </source>
</evidence>
<accession>A0A6G1X9A9</accession>
<evidence type="ECO:0000313" key="3">
    <source>
        <dbReference type="Proteomes" id="UP000480185"/>
    </source>
</evidence>
<dbReference type="PANTHER" id="PTHR43471">
    <property type="entry name" value="ABC TRANSPORTER PERMEASE"/>
    <property type="match status" value="1"/>
</dbReference>
<sequence length="256" mass="28717">MQWSVIFKKEMVEYVRNVKWIWVPIVFLIFGIMDLITTYYLPKIIESVGGMPEGAQVNIPTPAPEQAFFMSIGEYGTMGILIIALVSMGLIAGELKSGVYELVLSKPVKYSNYVTAKWAALSTLILTSLFIGLLAGWYYANILYGDVSFGTFIGTFLIYSIYILFFITISVFVNTWFKRPGMVLFVSLLFIILVNIITSIFGHYLTWSPGHLSSYLNGYIHTGNVTGDLWGTLATTLFLIVILLFSAVTVLKNKEM</sequence>
<organism evidence="2 3">
    <name type="scientific">Salinibacillus xinjiangensis</name>
    <dbReference type="NCBI Taxonomy" id="1229268"/>
    <lineage>
        <taxon>Bacteria</taxon>
        <taxon>Bacillati</taxon>
        <taxon>Bacillota</taxon>
        <taxon>Bacilli</taxon>
        <taxon>Bacillales</taxon>
        <taxon>Bacillaceae</taxon>
        <taxon>Salinibacillus</taxon>
    </lineage>
</organism>
<proteinExistence type="predicted"/>
<protein>
    <submittedName>
        <fullName evidence="2">ABC transporter permease subunit</fullName>
    </submittedName>
</protein>
<keyword evidence="1" id="KW-0812">Transmembrane</keyword>
<dbReference type="AlphaFoldDB" id="A0A6G1X9A9"/>
<feature type="transmembrane region" description="Helical" evidence="1">
    <location>
        <begin position="20"/>
        <end position="41"/>
    </location>
</feature>
<dbReference type="GO" id="GO:0140359">
    <property type="term" value="F:ABC-type transporter activity"/>
    <property type="evidence" value="ECO:0007669"/>
    <property type="project" value="InterPro"/>
</dbReference>
<feature type="transmembrane region" description="Helical" evidence="1">
    <location>
        <begin position="116"/>
        <end position="140"/>
    </location>
</feature>
<feature type="transmembrane region" description="Helical" evidence="1">
    <location>
        <begin position="152"/>
        <end position="177"/>
    </location>
</feature>
<evidence type="ECO:0000256" key="1">
    <source>
        <dbReference type="SAM" id="Phobius"/>
    </source>
</evidence>
<dbReference type="RefSeq" id="WP_153729399.1">
    <property type="nucleotide sequence ID" value="NZ_WJNH01000009.1"/>
</dbReference>
<dbReference type="GO" id="GO:0005886">
    <property type="term" value="C:plasma membrane"/>
    <property type="evidence" value="ECO:0007669"/>
    <property type="project" value="UniProtKB-SubCell"/>
</dbReference>
<feature type="transmembrane region" description="Helical" evidence="1">
    <location>
        <begin position="184"/>
        <end position="205"/>
    </location>
</feature>
<dbReference type="EMBL" id="WJNH01000009">
    <property type="protein sequence ID" value="MRG87519.1"/>
    <property type="molecule type" value="Genomic_DNA"/>
</dbReference>
<keyword evidence="1" id="KW-0472">Membrane</keyword>
<gene>
    <name evidence="2" type="ORF">GH754_14590</name>
</gene>